<evidence type="ECO:0000256" key="1">
    <source>
        <dbReference type="SAM" id="MobiDB-lite"/>
    </source>
</evidence>
<keyword evidence="2" id="KW-1133">Transmembrane helix</keyword>
<organism evidence="3 4">
    <name type="scientific">Purpureocillium lilacinum</name>
    <name type="common">Paecilomyces lilacinus</name>
    <dbReference type="NCBI Taxonomy" id="33203"/>
    <lineage>
        <taxon>Eukaryota</taxon>
        <taxon>Fungi</taxon>
        <taxon>Dikarya</taxon>
        <taxon>Ascomycota</taxon>
        <taxon>Pezizomycotina</taxon>
        <taxon>Sordariomycetes</taxon>
        <taxon>Hypocreomycetidae</taxon>
        <taxon>Hypocreales</taxon>
        <taxon>Ophiocordycipitaceae</taxon>
        <taxon>Purpureocillium</taxon>
    </lineage>
</organism>
<dbReference type="Proteomes" id="UP000078240">
    <property type="component" value="Unassembled WGS sequence"/>
</dbReference>
<comment type="caution">
    <text evidence="3">The sequence shown here is derived from an EMBL/GenBank/DDBJ whole genome shotgun (WGS) entry which is preliminary data.</text>
</comment>
<keyword evidence="2" id="KW-0472">Membrane</keyword>
<feature type="region of interest" description="Disordered" evidence="1">
    <location>
        <begin position="88"/>
        <end position="121"/>
    </location>
</feature>
<sequence length="121" mass="13618">MRGDSQRASSIDHHRRTHAAFAMAESTQQSSWVFTDYLLPQSSLLVRAISFISLLLGTIFLLPLLFLVGYDFSLWIWRHYRSRFSHRDADGTTANPAEPAPAAGTSAFDPTAPEPNKARRR</sequence>
<keyword evidence="2" id="KW-0812">Transmembrane</keyword>
<gene>
    <name evidence="3" type="ORF">VFPBJ_04873</name>
</gene>
<feature type="transmembrane region" description="Helical" evidence="2">
    <location>
        <begin position="44"/>
        <end position="77"/>
    </location>
</feature>
<dbReference type="AlphaFoldDB" id="A0A179GYU7"/>
<evidence type="ECO:0000313" key="3">
    <source>
        <dbReference type="EMBL" id="OAQ82289.1"/>
    </source>
</evidence>
<dbReference type="EMBL" id="LSBH01000003">
    <property type="protein sequence ID" value="OAQ82289.1"/>
    <property type="molecule type" value="Genomic_DNA"/>
</dbReference>
<proteinExistence type="predicted"/>
<reference evidence="3 4" key="1">
    <citation type="submission" date="2016-01" db="EMBL/GenBank/DDBJ databases">
        <title>Biosynthesis of antibiotic leucinostatins and their inhibition on Phytophthora in bio-control Purpureocillium lilacinum.</title>
        <authorList>
            <person name="Wang G."/>
            <person name="Liu Z."/>
            <person name="Lin R."/>
            <person name="Li E."/>
            <person name="Mao Z."/>
            <person name="Ling J."/>
            <person name="Yin W."/>
            <person name="Xie B."/>
        </authorList>
    </citation>
    <scope>NUCLEOTIDE SEQUENCE [LARGE SCALE GENOMIC DNA]</scope>
    <source>
        <strain evidence="3">PLBJ-1</strain>
    </source>
</reference>
<evidence type="ECO:0000256" key="2">
    <source>
        <dbReference type="SAM" id="Phobius"/>
    </source>
</evidence>
<name>A0A179GYU7_PURLI</name>
<evidence type="ECO:0000313" key="4">
    <source>
        <dbReference type="Proteomes" id="UP000078240"/>
    </source>
</evidence>
<protein>
    <submittedName>
        <fullName evidence="3">Uncharacterized protein</fullName>
    </submittedName>
</protein>
<accession>A0A179GYU7</accession>
<feature type="compositionally biased region" description="Low complexity" evidence="1">
    <location>
        <begin position="94"/>
        <end position="103"/>
    </location>
</feature>